<protein>
    <submittedName>
        <fullName evidence="6">LrgB family protein</fullName>
    </submittedName>
</protein>
<dbReference type="InterPro" id="IPR007300">
    <property type="entry name" value="CidB/LrgB"/>
</dbReference>
<evidence type="ECO:0000256" key="5">
    <source>
        <dbReference type="SAM" id="Phobius"/>
    </source>
</evidence>
<keyword evidence="3 5" id="KW-1133">Transmembrane helix</keyword>
<feature type="transmembrane region" description="Helical" evidence="5">
    <location>
        <begin position="32"/>
        <end position="51"/>
    </location>
</feature>
<name>A0ABS8HS72_9FIRM</name>
<comment type="caution">
    <text evidence="6">The sequence shown here is derived from an EMBL/GenBank/DDBJ whole genome shotgun (WGS) entry which is preliminary data.</text>
</comment>
<feature type="transmembrane region" description="Helical" evidence="5">
    <location>
        <begin position="93"/>
        <end position="112"/>
    </location>
</feature>
<keyword evidence="2 5" id="KW-0812">Transmembrane</keyword>
<proteinExistence type="predicted"/>
<feature type="transmembrane region" description="Helical" evidence="5">
    <location>
        <begin position="204"/>
        <end position="225"/>
    </location>
</feature>
<dbReference type="Pfam" id="PF04172">
    <property type="entry name" value="LrgB"/>
    <property type="match status" value="1"/>
</dbReference>
<keyword evidence="7" id="KW-1185">Reference proteome</keyword>
<dbReference type="Proteomes" id="UP001165492">
    <property type="component" value="Unassembled WGS sequence"/>
</dbReference>
<evidence type="ECO:0000256" key="3">
    <source>
        <dbReference type="ARBA" id="ARBA00022989"/>
    </source>
</evidence>
<dbReference type="PANTHER" id="PTHR30249">
    <property type="entry name" value="PUTATIVE SEROTONIN TRANSPORTER"/>
    <property type="match status" value="1"/>
</dbReference>
<evidence type="ECO:0000256" key="1">
    <source>
        <dbReference type="ARBA" id="ARBA00004141"/>
    </source>
</evidence>
<organism evidence="6 7">
    <name type="scientific">Pelosinus baikalensis</name>
    <dbReference type="NCBI Taxonomy" id="2892015"/>
    <lineage>
        <taxon>Bacteria</taxon>
        <taxon>Bacillati</taxon>
        <taxon>Bacillota</taxon>
        <taxon>Negativicutes</taxon>
        <taxon>Selenomonadales</taxon>
        <taxon>Sporomusaceae</taxon>
        <taxon>Pelosinus</taxon>
    </lineage>
</organism>
<evidence type="ECO:0000313" key="7">
    <source>
        <dbReference type="Proteomes" id="UP001165492"/>
    </source>
</evidence>
<feature type="transmembrane region" description="Helical" evidence="5">
    <location>
        <begin position="148"/>
        <end position="168"/>
    </location>
</feature>
<accession>A0ABS8HS72</accession>
<dbReference type="PANTHER" id="PTHR30249:SF0">
    <property type="entry name" value="PLASTIDAL GLYCOLATE_GLYCERATE TRANSLOCATOR 1, CHLOROPLASTIC"/>
    <property type="match status" value="1"/>
</dbReference>
<evidence type="ECO:0000256" key="2">
    <source>
        <dbReference type="ARBA" id="ARBA00022692"/>
    </source>
</evidence>
<feature type="transmembrane region" description="Helical" evidence="5">
    <location>
        <begin position="63"/>
        <end position="81"/>
    </location>
</feature>
<gene>
    <name evidence="6" type="ORF">LMF89_11715</name>
</gene>
<dbReference type="RefSeq" id="WP_229535223.1">
    <property type="nucleotide sequence ID" value="NZ_JAJHJB010000014.1"/>
</dbReference>
<dbReference type="EMBL" id="JAJHJB010000014">
    <property type="protein sequence ID" value="MCC5466025.1"/>
    <property type="molecule type" value="Genomic_DNA"/>
</dbReference>
<evidence type="ECO:0000256" key="4">
    <source>
        <dbReference type="ARBA" id="ARBA00023136"/>
    </source>
</evidence>
<comment type="subcellular location">
    <subcellularLocation>
        <location evidence="1">Membrane</location>
        <topology evidence="1">Multi-pass membrane protein</topology>
    </subcellularLocation>
</comment>
<sequence>MPTTMLIFLTILLTVILYLMSRKIFLHTKNPIFNPVLLSTTVIIIVFHYTGITFDQYKPGKDIMTFLLGPATVALALPLYLNRGVLLQALFPILFGICFGALATLTTAVLLAKLSGLDALIVASIAPKSITAPIAIEISRLTGGDPAIAVAFVVFTGTLGSIIGPSLLSSCKITNPIARGLAMGVTSHGQGTATILQEGALQGAMAGVAMAVSAIFISFIAPLYIPWLVNL</sequence>
<evidence type="ECO:0000313" key="6">
    <source>
        <dbReference type="EMBL" id="MCC5466025.1"/>
    </source>
</evidence>
<keyword evidence="4 5" id="KW-0472">Membrane</keyword>
<reference evidence="6" key="1">
    <citation type="submission" date="2021-11" db="EMBL/GenBank/DDBJ databases">
        <title>Description of a new species Pelosinus isolated from the bottom sediments of Lake Baikal.</title>
        <authorList>
            <person name="Zakharyuk A."/>
        </authorList>
    </citation>
    <scope>NUCLEOTIDE SEQUENCE</scope>
    <source>
        <strain evidence="6">Bkl1</strain>
    </source>
</reference>